<dbReference type="PROSITE" id="PS51105">
    <property type="entry name" value="PTS_EIIC_TYPE_3"/>
    <property type="match status" value="1"/>
</dbReference>
<sequence length="433" mass="46981">MNSEKKPLGDRIQEKLGPFSAKVNGNLYIQAVRDAMLAYMPFTFIASIFLIIAFFPIDAVTNFITKMLGVADASVWQNKLLYVNNATLAIGGLIVVISLSKSLAEKLNVNNTQNILTALVSFLLLTPLTETESGPMLDISRIGAQSMFLSIVVCIISVKLYKLIADKDIKIKMPASVPPAVAGPFESVIPSFIVVLFFFVIRLILEIGLKNDALSLINTVLGVPLTLLGGSLGGMIVVKLFEQFLWFFGLHGASIIAAVMDPIHQVLEDQNKVASLAGDIPGNIISMSFRNHFASIGLVGAIIAILIVAKSRQYREVGKIAFVPYLFNIGEPTLFGIPLMLNFSYIIPFLLGNTISTIVSYVAFATGIVPLPTGLAQLPWTTPIIFSGYFVTGSIRGSLLQIVLLVLVTLLWLPFVKAADKQIYESEKIADLG</sequence>
<dbReference type="PIRSF" id="PIRSF006351">
    <property type="entry name" value="PTS_EIIC-Cellobiose"/>
    <property type="match status" value="1"/>
</dbReference>
<feature type="transmembrane region" description="Helical" evidence="9">
    <location>
        <begin position="80"/>
        <end position="100"/>
    </location>
</feature>
<feature type="transmembrane region" description="Helical" evidence="9">
    <location>
        <begin position="181"/>
        <end position="204"/>
    </location>
</feature>
<dbReference type="PANTHER" id="PTHR33989">
    <property type="match status" value="1"/>
</dbReference>
<evidence type="ECO:0000256" key="5">
    <source>
        <dbReference type="ARBA" id="ARBA00022692"/>
    </source>
</evidence>
<evidence type="ECO:0000256" key="3">
    <source>
        <dbReference type="ARBA" id="ARBA00022475"/>
    </source>
</evidence>
<feature type="transmembrane region" description="Helical" evidence="9">
    <location>
        <begin position="358"/>
        <end position="378"/>
    </location>
</feature>
<feature type="domain" description="PTS EIIC type-3" evidence="10">
    <location>
        <begin position="12"/>
        <end position="415"/>
    </location>
</feature>
<feature type="transmembrane region" description="Helical" evidence="9">
    <location>
        <begin position="142"/>
        <end position="161"/>
    </location>
</feature>
<keyword evidence="6 9" id="KW-1133">Transmembrane helix</keyword>
<feature type="transmembrane region" description="Helical" evidence="9">
    <location>
        <begin position="398"/>
        <end position="416"/>
    </location>
</feature>
<evidence type="ECO:0000256" key="2">
    <source>
        <dbReference type="ARBA" id="ARBA00022448"/>
    </source>
</evidence>
<dbReference type="RefSeq" id="WP_207107576.1">
    <property type="nucleotide sequence ID" value="NZ_JAFLVR010000012.1"/>
</dbReference>
<feature type="transmembrane region" description="Helical" evidence="9">
    <location>
        <begin position="293"/>
        <end position="312"/>
    </location>
</feature>
<evidence type="ECO:0000256" key="9">
    <source>
        <dbReference type="SAM" id="Phobius"/>
    </source>
</evidence>
<evidence type="ECO:0000313" key="12">
    <source>
        <dbReference type="Proteomes" id="UP000664495"/>
    </source>
</evidence>
<feature type="transmembrane region" description="Helical" evidence="9">
    <location>
        <begin position="36"/>
        <end position="59"/>
    </location>
</feature>
<keyword evidence="7 8" id="KW-0472">Membrane</keyword>
<feature type="transmembrane region" description="Helical" evidence="9">
    <location>
        <begin position="112"/>
        <end position="130"/>
    </location>
</feature>
<organism evidence="11 12">
    <name type="scientific">Candidatus Enterococcus murrayae</name>
    <dbReference type="NCBI Taxonomy" id="2815321"/>
    <lineage>
        <taxon>Bacteria</taxon>
        <taxon>Bacillati</taxon>
        <taxon>Bacillota</taxon>
        <taxon>Bacilli</taxon>
        <taxon>Lactobacillales</taxon>
        <taxon>Enterococcaceae</taxon>
        <taxon>Enterococcus</taxon>
    </lineage>
</organism>
<feature type="transmembrane region" description="Helical" evidence="9">
    <location>
        <begin position="216"/>
        <end position="238"/>
    </location>
</feature>
<evidence type="ECO:0000259" key="10">
    <source>
        <dbReference type="PROSITE" id="PS51105"/>
    </source>
</evidence>
<accession>A0ABS3HEA8</accession>
<proteinExistence type="predicted"/>
<dbReference type="PANTHER" id="PTHR33989:SF4">
    <property type="entry name" value="PTS SYSTEM N,N'-DIACETYLCHITOBIOSE-SPECIFIC EIIC COMPONENT"/>
    <property type="match status" value="1"/>
</dbReference>
<dbReference type="InterPro" id="IPR003352">
    <property type="entry name" value="PTS_EIIC"/>
</dbReference>
<dbReference type="Pfam" id="PF02378">
    <property type="entry name" value="PTS_EIIC"/>
    <property type="match status" value="1"/>
</dbReference>
<dbReference type="InterPro" id="IPR004501">
    <property type="entry name" value="PTS_EIIC_3"/>
</dbReference>
<feature type="transmembrane region" description="Helical" evidence="9">
    <location>
        <begin position="244"/>
        <end position="263"/>
    </location>
</feature>
<keyword evidence="2 8" id="KW-0813">Transport</keyword>
<dbReference type="Proteomes" id="UP000664495">
    <property type="component" value="Unassembled WGS sequence"/>
</dbReference>
<reference evidence="11 12" key="1">
    <citation type="submission" date="2021-03" db="EMBL/GenBank/DDBJ databases">
        <title>Enterococcal diversity collection.</title>
        <authorList>
            <person name="Gilmore M.S."/>
            <person name="Schwartzman J."/>
            <person name="Van Tyne D."/>
            <person name="Martin M."/>
            <person name="Earl A.M."/>
            <person name="Manson A.L."/>
            <person name="Straub T."/>
            <person name="Salamzade R."/>
            <person name="Saavedra J."/>
            <person name="Lebreton F."/>
            <person name="Prichula J."/>
            <person name="Schaufler K."/>
            <person name="Gaca A."/>
            <person name="Sgardioli B."/>
            <person name="Wagenaar J."/>
            <person name="Strong T."/>
        </authorList>
    </citation>
    <scope>NUCLEOTIDE SEQUENCE [LARGE SCALE GENOMIC DNA]</scope>
    <source>
        <strain evidence="11 12">MJM16</strain>
    </source>
</reference>
<name>A0ABS3HEA8_9ENTE</name>
<evidence type="ECO:0000256" key="6">
    <source>
        <dbReference type="ARBA" id="ARBA00022989"/>
    </source>
</evidence>
<comment type="function">
    <text evidence="8">The phosphoenolpyruvate-dependent sugar phosphotransferase system (PTS), a major carbohydrate active -transport system, catalyzes the phosphorylation of incoming sugar substrates concomitant with their translocation across the cell membrane.</text>
</comment>
<evidence type="ECO:0000256" key="4">
    <source>
        <dbReference type="ARBA" id="ARBA00022597"/>
    </source>
</evidence>
<keyword evidence="12" id="KW-1185">Reference proteome</keyword>
<keyword evidence="4 8" id="KW-0762">Sugar transport</keyword>
<dbReference type="InterPro" id="IPR004796">
    <property type="entry name" value="PTS_IIC_cello"/>
</dbReference>
<protein>
    <recommendedName>
        <fullName evidence="8">Permease IIC component</fullName>
    </recommendedName>
</protein>
<comment type="subcellular location">
    <subcellularLocation>
        <location evidence="1">Cell membrane</location>
        <topology evidence="1">Multi-pass membrane protein</topology>
    </subcellularLocation>
</comment>
<dbReference type="InterPro" id="IPR051088">
    <property type="entry name" value="PTS_Sugar-EIIC/EIIB"/>
</dbReference>
<evidence type="ECO:0000256" key="7">
    <source>
        <dbReference type="ARBA" id="ARBA00023136"/>
    </source>
</evidence>
<gene>
    <name evidence="11" type="ORF">JZO85_05900</name>
</gene>
<dbReference type="NCBIfam" id="TIGR00410">
    <property type="entry name" value="lacE"/>
    <property type="match status" value="1"/>
</dbReference>
<evidence type="ECO:0000313" key="11">
    <source>
        <dbReference type="EMBL" id="MBO0451794.1"/>
    </source>
</evidence>
<evidence type="ECO:0000256" key="8">
    <source>
        <dbReference type="PIRNR" id="PIRNR006351"/>
    </source>
</evidence>
<evidence type="ECO:0000256" key="1">
    <source>
        <dbReference type="ARBA" id="ARBA00004651"/>
    </source>
</evidence>
<comment type="caution">
    <text evidence="11">The sequence shown here is derived from an EMBL/GenBank/DDBJ whole genome shotgun (WGS) entry which is preliminary data.</text>
</comment>
<dbReference type="EMBL" id="JAFLVR010000012">
    <property type="protein sequence ID" value="MBO0451794.1"/>
    <property type="molecule type" value="Genomic_DNA"/>
</dbReference>
<keyword evidence="5 9" id="KW-0812">Transmembrane</keyword>
<keyword evidence="3 8" id="KW-1003">Cell membrane</keyword>